<sequence>MERRDFLKICGGTALVGVGACAGPVTQKEPAHLLYADTTSGLAAVETRSGRSLANSPATVPAADWTRLFTLSGNSLVAVDAVTGRTISSIGVPPSKAVRVVSPDGALAALGDPAPATPYGSPGRRTTRLVIADPSGRREATVVELDGNYEPDSFSAEGGALFVLQYLPSTAPEAYRVRMLDLTSREVGPVLSREKTPVAEEETMRGESRLAVLSPGRDRLYTLYTHQANHLHSRDLVAGRSTGVHAFVHVLSLTERWAYCLDLPEPFGHGPAEGHAIAVSADDVYVFDGASGRLVRAGVQELAIGEVGALLASPGPAFAAVSAGALHVAAGGSLSAVDLDSLSVLHTARTPGRPRGLAVGPDGSLYAGVDGGAVRLDARDGRELARVPVPGLTLLRHVAAQPGV</sequence>
<organism evidence="1 2">
    <name type="scientific">Planotetraspora kaengkrachanensis</name>
    <dbReference type="NCBI Taxonomy" id="575193"/>
    <lineage>
        <taxon>Bacteria</taxon>
        <taxon>Bacillati</taxon>
        <taxon>Actinomycetota</taxon>
        <taxon>Actinomycetes</taxon>
        <taxon>Streptosporangiales</taxon>
        <taxon>Streptosporangiaceae</taxon>
        <taxon>Planotetraspora</taxon>
    </lineage>
</organism>
<dbReference type="Proteomes" id="UP000630097">
    <property type="component" value="Unassembled WGS sequence"/>
</dbReference>
<name>A0A8J3M1V0_9ACTN</name>
<dbReference type="Gene3D" id="2.130.10.10">
    <property type="entry name" value="YVTN repeat-like/Quinoprotein amine dehydrogenase"/>
    <property type="match status" value="1"/>
</dbReference>
<keyword evidence="2" id="KW-1185">Reference proteome</keyword>
<protein>
    <submittedName>
        <fullName evidence="1">Uncharacterized protein</fullName>
    </submittedName>
</protein>
<dbReference type="EMBL" id="BONV01000002">
    <property type="protein sequence ID" value="GIG77481.1"/>
    <property type="molecule type" value="Genomic_DNA"/>
</dbReference>
<dbReference type="PROSITE" id="PS51257">
    <property type="entry name" value="PROKAR_LIPOPROTEIN"/>
    <property type="match status" value="1"/>
</dbReference>
<dbReference type="InterPro" id="IPR011044">
    <property type="entry name" value="Quino_amine_DH_bsu"/>
</dbReference>
<dbReference type="AlphaFoldDB" id="A0A8J3M1V0"/>
<accession>A0A8J3M1V0</accession>
<evidence type="ECO:0000313" key="2">
    <source>
        <dbReference type="Proteomes" id="UP000630097"/>
    </source>
</evidence>
<comment type="caution">
    <text evidence="1">The sequence shown here is derived from an EMBL/GenBank/DDBJ whole genome shotgun (WGS) entry which is preliminary data.</text>
</comment>
<evidence type="ECO:0000313" key="1">
    <source>
        <dbReference type="EMBL" id="GIG77481.1"/>
    </source>
</evidence>
<proteinExistence type="predicted"/>
<reference evidence="1 2" key="1">
    <citation type="submission" date="2021-01" db="EMBL/GenBank/DDBJ databases">
        <title>Whole genome shotgun sequence of Planotetraspora kaengkrachanensis NBRC 104272.</title>
        <authorList>
            <person name="Komaki H."/>
            <person name="Tamura T."/>
        </authorList>
    </citation>
    <scope>NUCLEOTIDE SEQUENCE [LARGE SCALE GENOMIC DNA]</scope>
    <source>
        <strain evidence="1 2">NBRC 104272</strain>
    </source>
</reference>
<dbReference type="SUPFAM" id="SSF50969">
    <property type="entry name" value="YVTN repeat-like/Quinoprotein amine dehydrogenase"/>
    <property type="match status" value="1"/>
</dbReference>
<dbReference type="RefSeq" id="WP_203881007.1">
    <property type="nucleotide sequence ID" value="NZ_BAABHH010000002.1"/>
</dbReference>
<dbReference type="InterPro" id="IPR015943">
    <property type="entry name" value="WD40/YVTN_repeat-like_dom_sf"/>
</dbReference>
<gene>
    <name evidence="1" type="ORF">Pka01_06080</name>
</gene>